<evidence type="ECO:0000256" key="1">
    <source>
        <dbReference type="SAM" id="MobiDB-lite"/>
    </source>
</evidence>
<accession>A0A1M5WML9</accession>
<dbReference type="AlphaFoldDB" id="A0A1M5WML9"/>
<sequence length="389" mass="45499">MKKFIVVLCSICMILSINCNVFGEESLEKEKIQRLLNEYFTEKYEALTKLETVDYSKYYHEDLGEESRKLNENITDLVTEYRKDAKEKTALESYSFEIIIDNIEKDENEYDVKISEKFKYKYKIAKEETEGITEHEFKLIKEESGNFKIKEHDNKDRFIENIKSKLQNSKDYRETEEEVKQSILDEAREKREKLKKEMKDVKEEEKKTSSTEDDRSDFVPYNRAEAIKYAKTWAMSRNKRFNNFEGTGGDCTNFTSQCINAGGIIMDLENPHIWKYFSSDWNDSASRNGRSASWTSVMNFRNYVIKNTEGIGLRANLTADLSGLDKGDIVQIENEHGVVIVDVIYDDEKVPMDFLIACHSSDRLNESLILEWPNYAFDKVGIKIKGSYR</sequence>
<dbReference type="Pfam" id="PF12671">
    <property type="entry name" value="Amidase_6"/>
    <property type="match status" value="1"/>
</dbReference>
<evidence type="ECO:0000313" key="3">
    <source>
        <dbReference type="EMBL" id="SHH88273.1"/>
    </source>
</evidence>
<reference evidence="3 4" key="1">
    <citation type="submission" date="2016-11" db="EMBL/GenBank/DDBJ databases">
        <authorList>
            <person name="Jaros S."/>
            <person name="Januszkiewicz K."/>
            <person name="Wedrychowicz H."/>
        </authorList>
    </citation>
    <scope>NUCLEOTIDE SEQUENCE [LARGE SCALE GENOMIC DNA]</scope>
    <source>
        <strain evidence="3 4">DSM 3089</strain>
    </source>
</reference>
<dbReference type="OrthoDB" id="9812429at2"/>
<protein>
    <submittedName>
        <fullName evidence="3">Putative amidase domain-containing protein</fullName>
    </submittedName>
</protein>
<proteinExistence type="predicted"/>
<dbReference type="EMBL" id="FQXP01000006">
    <property type="protein sequence ID" value="SHH88273.1"/>
    <property type="molecule type" value="Genomic_DNA"/>
</dbReference>
<dbReference type="RefSeq" id="WP_084666183.1">
    <property type="nucleotide sequence ID" value="NZ_FQXP01000006.1"/>
</dbReference>
<gene>
    <name evidence="3" type="ORF">SAMN02745196_01716</name>
</gene>
<keyword evidence="4" id="KW-1185">Reference proteome</keyword>
<feature type="region of interest" description="Disordered" evidence="1">
    <location>
        <begin position="195"/>
        <end position="216"/>
    </location>
</feature>
<dbReference type="PANTHER" id="PTHR40032">
    <property type="entry name" value="EXPORTED PROTEIN-RELATED"/>
    <property type="match status" value="1"/>
</dbReference>
<dbReference type="Proteomes" id="UP000184526">
    <property type="component" value="Unassembled WGS sequence"/>
</dbReference>
<evidence type="ECO:0000259" key="2">
    <source>
        <dbReference type="Pfam" id="PF12671"/>
    </source>
</evidence>
<evidence type="ECO:0000313" key="4">
    <source>
        <dbReference type="Proteomes" id="UP000184526"/>
    </source>
</evidence>
<dbReference type="PANTHER" id="PTHR40032:SF1">
    <property type="entry name" value="EXPORTED PROTEIN"/>
    <property type="match status" value="1"/>
</dbReference>
<organism evidence="3 4">
    <name type="scientific">Clostridium collagenovorans DSM 3089</name>
    <dbReference type="NCBI Taxonomy" id="1121306"/>
    <lineage>
        <taxon>Bacteria</taxon>
        <taxon>Bacillati</taxon>
        <taxon>Bacillota</taxon>
        <taxon>Clostridia</taxon>
        <taxon>Eubacteriales</taxon>
        <taxon>Clostridiaceae</taxon>
        <taxon>Clostridium</taxon>
    </lineage>
</organism>
<dbReference type="InterPro" id="IPR024301">
    <property type="entry name" value="Amidase_6"/>
</dbReference>
<dbReference type="STRING" id="1121306.SAMN02745196_01716"/>
<feature type="domain" description="Putative amidase" evidence="2">
    <location>
        <begin position="221"/>
        <end position="372"/>
    </location>
</feature>
<name>A0A1M5WML9_9CLOT</name>